<dbReference type="AlphaFoldDB" id="F4LNL5"/>
<evidence type="ECO:0000256" key="6">
    <source>
        <dbReference type="RuleBase" id="RU003704"/>
    </source>
</evidence>
<dbReference type="STRING" id="906968.Trebr_0425"/>
<organism evidence="8 9">
    <name type="scientific">Treponema brennaborense (strain DSM 12168 / CIP 105900 / DD5/3)</name>
    <dbReference type="NCBI Taxonomy" id="906968"/>
    <lineage>
        <taxon>Bacteria</taxon>
        <taxon>Pseudomonadati</taxon>
        <taxon>Spirochaetota</taxon>
        <taxon>Spirochaetia</taxon>
        <taxon>Spirochaetales</taxon>
        <taxon>Treponemataceae</taxon>
        <taxon>Treponema</taxon>
    </lineage>
</organism>
<dbReference type="InterPro" id="IPR002173">
    <property type="entry name" value="Carboh/pur_kinase_PfkB_CS"/>
</dbReference>
<dbReference type="Pfam" id="PF00294">
    <property type="entry name" value="PfkB"/>
    <property type="match status" value="1"/>
</dbReference>
<name>F4LNL5_TREBD</name>
<dbReference type="InterPro" id="IPR011611">
    <property type="entry name" value="PfkB_dom"/>
</dbReference>
<evidence type="ECO:0000256" key="2">
    <source>
        <dbReference type="ARBA" id="ARBA00022679"/>
    </source>
</evidence>
<dbReference type="PROSITE" id="PS00584">
    <property type="entry name" value="PFKB_KINASES_2"/>
    <property type="match status" value="1"/>
</dbReference>
<evidence type="ECO:0000256" key="4">
    <source>
        <dbReference type="ARBA" id="ARBA00022777"/>
    </source>
</evidence>
<evidence type="ECO:0000313" key="8">
    <source>
        <dbReference type="EMBL" id="AEE15869.1"/>
    </source>
</evidence>
<dbReference type="KEGG" id="tbe:Trebr_0425"/>
<dbReference type="HOGENOM" id="CLU_027634_6_2_12"/>
<evidence type="ECO:0000256" key="3">
    <source>
        <dbReference type="ARBA" id="ARBA00022741"/>
    </source>
</evidence>
<keyword evidence="2 6" id="KW-0808">Transferase</keyword>
<keyword evidence="5" id="KW-0067">ATP-binding</keyword>
<dbReference type="eggNOG" id="COG0524">
    <property type="taxonomic scope" value="Bacteria"/>
</dbReference>
<dbReference type="Gene3D" id="3.40.1190.20">
    <property type="match status" value="1"/>
</dbReference>
<evidence type="ECO:0000313" key="9">
    <source>
        <dbReference type="Proteomes" id="UP000006546"/>
    </source>
</evidence>
<dbReference type="GO" id="GO:0005524">
    <property type="term" value="F:ATP binding"/>
    <property type="evidence" value="ECO:0007669"/>
    <property type="project" value="UniProtKB-KW"/>
</dbReference>
<protein>
    <submittedName>
        <fullName evidence="8">Fructokinase</fullName>
        <ecNumber evidence="8">2.7.1.4</ecNumber>
    </submittedName>
</protein>
<dbReference type="Proteomes" id="UP000006546">
    <property type="component" value="Chromosome"/>
</dbReference>
<reference evidence="9" key="1">
    <citation type="submission" date="2011-04" db="EMBL/GenBank/DDBJ databases">
        <title>The complete genome of Treponema brennaborense DSM 12168.</title>
        <authorList>
            <person name="Lucas S."/>
            <person name="Han J."/>
            <person name="Lapidus A."/>
            <person name="Bruce D."/>
            <person name="Goodwin L."/>
            <person name="Pitluck S."/>
            <person name="Peters L."/>
            <person name="Kyrpides N."/>
            <person name="Mavromatis K."/>
            <person name="Ivanova N."/>
            <person name="Mikhailova N."/>
            <person name="Pagani I."/>
            <person name="Teshima H."/>
            <person name="Detter J.C."/>
            <person name="Tapia R."/>
            <person name="Han C."/>
            <person name="Land M."/>
            <person name="Hauser L."/>
            <person name="Markowitz V."/>
            <person name="Cheng J.-F."/>
            <person name="Hugenholtz P."/>
            <person name="Woyke T."/>
            <person name="Wu D."/>
            <person name="Gronow S."/>
            <person name="Wellnitz S."/>
            <person name="Brambilla E."/>
            <person name="Klenk H.-P."/>
            <person name="Eisen J.A."/>
        </authorList>
    </citation>
    <scope>NUCLEOTIDE SEQUENCE [LARGE SCALE GENOMIC DNA]</scope>
    <source>
        <strain evidence="9">DSM 12168 / CIP 105900 / DD5/3</strain>
    </source>
</reference>
<dbReference type="GO" id="GO:0008865">
    <property type="term" value="F:fructokinase activity"/>
    <property type="evidence" value="ECO:0007669"/>
    <property type="project" value="UniProtKB-EC"/>
</dbReference>
<evidence type="ECO:0000259" key="7">
    <source>
        <dbReference type="Pfam" id="PF00294"/>
    </source>
</evidence>
<keyword evidence="9" id="KW-1185">Reference proteome</keyword>
<dbReference type="EC" id="2.7.1.4" evidence="8"/>
<dbReference type="OrthoDB" id="9813569at2"/>
<proteinExistence type="inferred from homology"/>
<evidence type="ECO:0000256" key="1">
    <source>
        <dbReference type="ARBA" id="ARBA00010688"/>
    </source>
</evidence>
<dbReference type="PANTHER" id="PTHR43085">
    <property type="entry name" value="HEXOKINASE FAMILY MEMBER"/>
    <property type="match status" value="1"/>
</dbReference>
<dbReference type="SUPFAM" id="SSF53613">
    <property type="entry name" value="Ribokinase-like"/>
    <property type="match status" value="1"/>
</dbReference>
<keyword evidence="4 6" id="KW-0418">Kinase</keyword>
<dbReference type="GO" id="GO:0006000">
    <property type="term" value="P:fructose metabolic process"/>
    <property type="evidence" value="ECO:0007669"/>
    <property type="project" value="UniProtKB-ARBA"/>
</dbReference>
<keyword evidence="3" id="KW-0547">Nucleotide-binding</keyword>
<gene>
    <name evidence="8" type="ordered locus">Trebr_0425</name>
</gene>
<accession>F4LNL5</accession>
<dbReference type="CDD" id="cd01167">
    <property type="entry name" value="bac_FRK"/>
    <property type="match status" value="1"/>
</dbReference>
<dbReference type="RefSeq" id="WP_013757588.1">
    <property type="nucleotide sequence ID" value="NC_015500.1"/>
</dbReference>
<dbReference type="InterPro" id="IPR050306">
    <property type="entry name" value="PfkB_Carbo_kinase"/>
</dbReference>
<comment type="similarity">
    <text evidence="1 6">Belongs to the carbohydrate kinase PfkB family.</text>
</comment>
<dbReference type="EMBL" id="CP002696">
    <property type="protein sequence ID" value="AEE15869.1"/>
    <property type="molecule type" value="Genomic_DNA"/>
</dbReference>
<dbReference type="PANTHER" id="PTHR43085:SF1">
    <property type="entry name" value="PSEUDOURIDINE KINASE-RELATED"/>
    <property type="match status" value="1"/>
</dbReference>
<dbReference type="InterPro" id="IPR029056">
    <property type="entry name" value="Ribokinase-like"/>
</dbReference>
<dbReference type="PRINTS" id="PR00990">
    <property type="entry name" value="RIBOKINASE"/>
</dbReference>
<evidence type="ECO:0000256" key="5">
    <source>
        <dbReference type="ARBA" id="ARBA00022840"/>
    </source>
</evidence>
<sequence>MIKRKEFPFDITAVGEILIDFTESGVSAGGNPLYEANAGGAPANVAAAAAKLGSKTAFIGATGTDRFGVLLRRALEACGTDTSGMQSAAHRHTTLAFVSLGEGGERQFSFCRNPGADTAFSLDGPAAALVSGSRFLHVGSLSLTEEPARSSTFTAVTEAKRSGGFVSYDPNWREALWPSLQAGLEAMRSLLPYADVVKVSESELTLLTGAAPDPAGLSRGAAALLEHGARLVCVTLGARGAFYKTAAWEGLIPVPPYPVPVVDTTGAGDAFTGALLHRLAARLRNRCDDGCFLPETAAELEADLAFANAAASLCVTKRGAIPAAPDGAAVSRFLGTGAV</sequence>
<feature type="domain" description="Carbohydrate kinase PfkB" evidence="7">
    <location>
        <begin position="11"/>
        <end position="325"/>
    </location>
</feature>
<dbReference type="InterPro" id="IPR002139">
    <property type="entry name" value="Ribo/fructo_kinase"/>
</dbReference>